<evidence type="ECO:0000256" key="3">
    <source>
        <dbReference type="ARBA" id="ARBA00022840"/>
    </source>
</evidence>
<keyword evidence="1" id="KW-0678">Repressor</keyword>
<evidence type="ECO:0000259" key="7">
    <source>
        <dbReference type="PROSITE" id="PS51161"/>
    </source>
</evidence>
<evidence type="ECO:0000256" key="1">
    <source>
        <dbReference type="ARBA" id="ARBA00022491"/>
    </source>
</evidence>
<keyword evidence="6" id="KW-0804">Transcription</keyword>
<dbReference type="PANTHER" id="PTHR30455:SF2">
    <property type="entry name" value="TRANSCRIPTIONAL REPRESSOR NRDR"/>
    <property type="match status" value="1"/>
</dbReference>
<dbReference type="GO" id="GO:0008270">
    <property type="term" value="F:zinc ion binding"/>
    <property type="evidence" value="ECO:0007669"/>
    <property type="project" value="InterPro"/>
</dbReference>
<dbReference type="HAMAP" id="MF_00440">
    <property type="entry name" value="NrdR"/>
    <property type="match status" value="1"/>
</dbReference>
<evidence type="ECO:0000256" key="4">
    <source>
        <dbReference type="ARBA" id="ARBA00023015"/>
    </source>
</evidence>
<keyword evidence="3" id="KW-0067">ATP-binding</keyword>
<reference evidence="8" key="1">
    <citation type="submission" date="2018-05" db="EMBL/GenBank/DDBJ databases">
        <authorList>
            <person name="Lanie J.A."/>
            <person name="Ng W.-L."/>
            <person name="Kazmierczak K.M."/>
            <person name="Andrzejewski T.M."/>
            <person name="Davidsen T.M."/>
            <person name="Wayne K.J."/>
            <person name="Tettelin H."/>
            <person name="Glass J.I."/>
            <person name="Rusch D."/>
            <person name="Podicherti R."/>
            <person name="Tsui H.-C.T."/>
            <person name="Winkler M.E."/>
        </authorList>
    </citation>
    <scope>NUCLEOTIDE SEQUENCE</scope>
</reference>
<evidence type="ECO:0000256" key="5">
    <source>
        <dbReference type="ARBA" id="ARBA00023125"/>
    </source>
</evidence>
<proteinExistence type="inferred from homology"/>
<dbReference type="InterPro" id="IPR003796">
    <property type="entry name" value="RNR_NrdR-like"/>
</dbReference>
<protein>
    <recommendedName>
        <fullName evidence="7">ATP-cone domain-containing protein</fullName>
    </recommendedName>
</protein>
<gene>
    <name evidence="8" type="ORF">METZ01_LOCUS250381</name>
</gene>
<accession>A0A382IE72</accession>
<keyword evidence="2" id="KW-0547">Nucleotide-binding</keyword>
<sequence>MICPHCKKGETSVVDSRPTEDGTTIRRRRLCICGKRFTTFERVQFRELVVVKKNGRKSSFDRDKLSKSIYVALKKRPIDTETVEKFISKISRSLEELGQSEISSNTIGTMVMEGLKDMDPVAYVRFASVYRNFREEKDFVQFVDKIDVFKKR</sequence>
<dbReference type="Pfam" id="PF03477">
    <property type="entry name" value="ATP-cone"/>
    <property type="match status" value="1"/>
</dbReference>
<dbReference type="PROSITE" id="PS51161">
    <property type="entry name" value="ATP_CONE"/>
    <property type="match status" value="1"/>
</dbReference>
<dbReference type="NCBIfam" id="TIGR00244">
    <property type="entry name" value="transcriptional regulator NrdR"/>
    <property type="match status" value="1"/>
</dbReference>
<evidence type="ECO:0000313" key="8">
    <source>
        <dbReference type="EMBL" id="SVB97527.1"/>
    </source>
</evidence>
<name>A0A382IE72_9ZZZZ</name>
<evidence type="ECO:0000256" key="6">
    <source>
        <dbReference type="ARBA" id="ARBA00023163"/>
    </source>
</evidence>
<keyword evidence="5" id="KW-0238">DNA-binding</keyword>
<dbReference type="GO" id="GO:0045892">
    <property type="term" value="P:negative regulation of DNA-templated transcription"/>
    <property type="evidence" value="ECO:0007669"/>
    <property type="project" value="InterPro"/>
</dbReference>
<dbReference type="PANTHER" id="PTHR30455">
    <property type="entry name" value="TRANSCRIPTIONAL REPRESSOR NRDR"/>
    <property type="match status" value="1"/>
</dbReference>
<evidence type="ECO:0000256" key="2">
    <source>
        <dbReference type="ARBA" id="ARBA00022741"/>
    </source>
</evidence>
<dbReference type="EMBL" id="UINC01066623">
    <property type="protein sequence ID" value="SVB97527.1"/>
    <property type="molecule type" value="Genomic_DNA"/>
</dbReference>
<organism evidence="8">
    <name type="scientific">marine metagenome</name>
    <dbReference type="NCBI Taxonomy" id="408172"/>
    <lineage>
        <taxon>unclassified sequences</taxon>
        <taxon>metagenomes</taxon>
        <taxon>ecological metagenomes</taxon>
    </lineage>
</organism>
<feature type="domain" description="ATP-cone" evidence="7">
    <location>
        <begin position="48"/>
        <end position="138"/>
    </location>
</feature>
<dbReference type="InterPro" id="IPR005144">
    <property type="entry name" value="ATP-cone_dom"/>
</dbReference>
<keyword evidence="4" id="KW-0805">Transcription regulation</keyword>
<dbReference type="GO" id="GO:0005524">
    <property type="term" value="F:ATP binding"/>
    <property type="evidence" value="ECO:0007669"/>
    <property type="project" value="UniProtKB-KW"/>
</dbReference>
<dbReference type="GO" id="GO:0003677">
    <property type="term" value="F:DNA binding"/>
    <property type="evidence" value="ECO:0007669"/>
    <property type="project" value="UniProtKB-KW"/>
</dbReference>
<dbReference type="AlphaFoldDB" id="A0A382IE72"/>
<dbReference type="InterPro" id="IPR055173">
    <property type="entry name" value="NrdR-like_N"/>
</dbReference>
<dbReference type="Pfam" id="PF22811">
    <property type="entry name" value="Zn_ribbon_NrdR"/>
    <property type="match status" value="1"/>
</dbReference>